<dbReference type="OrthoDB" id="9764939at2"/>
<dbReference type="Gene3D" id="3.40.630.10">
    <property type="entry name" value="Zn peptidases"/>
    <property type="match status" value="1"/>
</dbReference>
<evidence type="ECO:0000313" key="4">
    <source>
        <dbReference type="Proteomes" id="UP000305939"/>
    </source>
</evidence>
<dbReference type="PROSITE" id="PS51257">
    <property type="entry name" value="PROKAR_LIPOPROTEIN"/>
    <property type="match status" value="1"/>
</dbReference>
<gene>
    <name evidence="3" type="ORF">E7Z59_06040</name>
</gene>
<comment type="caution">
    <text evidence="3">The sequence shown here is derived from an EMBL/GenBank/DDBJ whole genome shotgun (WGS) entry which is preliminary data.</text>
</comment>
<dbReference type="SUPFAM" id="SSF53187">
    <property type="entry name" value="Zn-dependent exopeptidases"/>
    <property type="match status" value="1"/>
</dbReference>
<feature type="domain" description="Peptidase M28" evidence="2">
    <location>
        <begin position="99"/>
        <end position="298"/>
    </location>
</feature>
<dbReference type="PANTHER" id="PTHR12147">
    <property type="entry name" value="METALLOPEPTIDASE M28 FAMILY MEMBER"/>
    <property type="match status" value="1"/>
</dbReference>
<keyword evidence="1" id="KW-0732">Signal</keyword>
<proteinExistence type="predicted"/>
<dbReference type="CDD" id="cd03877">
    <property type="entry name" value="M28_like"/>
    <property type="match status" value="1"/>
</dbReference>
<protein>
    <submittedName>
        <fullName evidence="3">M20/M25/M40 family metallo-hydrolase</fullName>
    </submittedName>
</protein>
<dbReference type="EMBL" id="SSMC01000001">
    <property type="protein sequence ID" value="THD69884.1"/>
    <property type="molecule type" value="Genomic_DNA"/>
</dbReference>
<dbReference type="Pfam" id="PF04389">
    <property type="entry name" value="Peptidase_M28"/>
    <property type="match status" value="1"/>
</dbReference>
<feature type="signal peptide" evidence="1">
    <location>
        <begin position="1"/>
        <end position="22"/>
    </location>
</feature>
<evidence type="ECO:0000256" key="1">
    <source>
        <dbReference type="SAM" id="SignalP"/>
    </source>
</evidence>
<dbReference type="AlphaFoldDB" id="A0A4S3M3X4"/>
<keyword evidence="3" id="KW-0378">Hydrolase</keyword>
<evidence type="ECO:0000313" key="3">
    <source>
        <dbReference type="EMBL" id="THD69884.1"/>
    </source>
</evidence>
<organism evidence="3 4">
    <name type="scientific">Robertkochia marina</name>
    <dbReference type="NCBI Taxonomy" id="1227945"/>
    <lineage>
        <taxon>Bacteria</taxon>
        <taxon>Pseudomonadati</taxon>
        <taxon>Bacteroidota</taxon>
        <taxon>Flavobacteriia</taxon>
        <taxon>Flavobacteriales</taxon>
        <taxon>Flavobacteriaceae</taxon>
        <taxon>Robertkochia</taxon>
    </lineage>
</organism>
<name>A0A4S3M3X4_9FLAO</name>
<dbReference type="PANTHER" id="PTHR12147:SF26">
    <property type="entry name" value="PEPTIDASE M28 DOMAIN-CONTAINING PROTEIN"/>
    <property type="match status" value="1"/>
</dbReference>
<sequence length="320" mass="35439">MQKLTFFFILLIIISCGNTCIAQSTGSSISKAVTPTTPESVGAILKYLASDELKGRDTGSEGIEMAGQYIEGYFESAGIAPFYSSYRDTLSNYEETATNIVGVIEGKDQDLKDEWVIIGAHFDHVGTVKPVNGDSIANGANDNASGTTAVMEIARQIAERGNNRRSVMFVLFSAEEKGLKGSKHLAARLKKEGVQVYTMLNFEMIGVPMNRDYLAYLTGYEKSNMAEKLNSYAGEELIGFLPEAGKMQLFKRSDNYPFFTAFNIPSQTVCTFDFTNFDHYHQPGDEFKLMDPDHMALFINKMLPMVEGMVNSDANEIKML</sequence>
<evidence type="ECO:0000259" key="2">
    <source>
        <dbReference type="Pfam" id="PF04389"/>
    </source>
</evidence>
<reference evidence="3 4" key="1">
    <citation type="submission" date="2019-04" db="EMBL/GenBank/DDBJ databases">
        <title>Draft genome sequence of Robertkochia marina CC-AMO-30D.</title>
        <authorList>
            <person name="Hameed A."/>
            <person name="Lin S.-Y."/>
            <person name="Shahina M."/>
            <person name="Lai W.-A."/>
            <person name="Young C.-C."/>
        </authorList>
    </citation>
    <scope>NUCLEOTIDE SEQUENCE [LARGE SCALE GENOMIC DNA]</scope>
    <source>
        <strain evidence="3 4">CC-AMO-30D</strain>
    </source>
</reference>
<keyword evidence="4" id="KW-1185">Reference proteome</keyword>
<dbReference type="Proteomes" id="UP000305939">
    <property type="component" value="Unassembled WGS sequence"/>
</dbReference>
<dbReference type="GO" id="GO:0006508">
    <property type="term" value="P:proteolysis"/>
    <property type="evidence" value="ECO:0007669"/>
    <property type="project" value="InterPro"/>
</dbReference>
<accession>A0A4S3M3X4</accession>
<feature type="chain" id="PRO_5020540041" evidence="1">
    <location>
        <begin position="23"/>
        <end position="320"/>
    </location>
</feature>
<dbReference type="InterPro" id="IPR045175">
    <property type="entry name" value="M28_fam"/>
</dbReference>
<dbReference type="GO" id="GO:0008235">
    <property type="term" value="F:metalloexopeptidase activity"/>
    <property type="evidence" value="ECO:0007669"/>
    <property type="project" value="InterPro"/>
</dbReference>
<dbReference type="RefSeq" id="WP_136335375.1">
    <property type="nucleotide sequence ID" value="NZ_QXMP01000002.1"/>
</dbReference>
<dbReference type="InterPro" id="IPR007484">
    <property type="entry name" value="Peptidase_M28"/>
</dbReference>